<dbReference type="WBParaSite" id="BTMF_0000421501-mRNA-1">
    <property type="protein sequence ID" value="BTMF_0000421501-mRNA-1"/>
    <property type="gene ID" value="BTMF_0000421501"/>
</dbReference>
<feature type="chain" id="PRO_5006446841" evidence="1">
    <location>
        <begin position="19"/>
        <end position="62"/>
    </location>
</feature>
<name>A0A0R3QCY5_9BILA</name>
<proteinExistence type="predicted"/>
<protein>
    <submittedName>
        <fullName evidence="2">Secreted protein</fullName>
    </submittedName>
</protein>
<sequence>LLFTIISILIRFIFSTFSIPIQQKNRTNISEIIIGKRWVILTKHFHKINALEINSKKLHYRN</sequence>
<evidence type="ECO:0000313" key="2">
    <source>
        <dbReference type="WBParaSite" id="BTMF_0000421501-mRNA-1"/>
    </source>
</evidence>
<feature type="signal peptide" evidence="1">
    <location>
        <begin position="1"/>
        <end position="18"/>
    </location>
</feature>
<accession>A0A0R3QCY5</accession>
<keyword evidence="1" id="KW-0732">Signal</keyword>
<organism evidence="2">
    <name type="scientific">Brugia timori</name>
    <dbReference type="NCBI Taxonomy" id="42155"/>
    <lineage>
        <taxon>Eukaryota</taxon>
        <taxon>Metazoa</taxon>
        <taxon>Ecdysozoa</taxon>
        <taxon>Nematoda</taxon>
        <taxon>Chromadorea</taxon>
        <taxon>Rhabditida</taxon>
        <taxon>Spirurina</taxon>
        <taxon>Spiruromorpha</taxon>
        <taxon>Filarioidea</taxon>
        <taxon>Onchocercidae</taxon>
        <taxon>Brugia</taxon>
    </lineage>
</organism>
<evidence type="ECO:0000256" key="1">
    <source>
        <dbReference type="SAM" id="SignalP"/>
    </source>
</evidence>
<reference evidence="2" key="1">
    <citation type="submission" date="2017-02" db="UniProtKB">
        <authorList>
            <consortium name="WormBaseParasite"/>
        </authorList>
    </citation>
    <scope>IDENTIFICATION</scope>
</reference>
<dbReference type="AlphaFoldDB" id="A0A0R3QCY5"/>